<name>A0A6M3M5B9_9ZZZZ</name>
<evidence type="ECO:0000313" key="2">
    <source>
        <dbReference type="EMBL" id="QJB04867.1"/>
    </source>
</evidence>
<proteinExistence type="predicted"/>
<sequence>MGRRLLFDRDMMGNTDLVYGATDETGLQVDVPVEYSVQGQLRCDAGGYPEEVQDFYAKLKQSGNLGGAQFVLNRDPLGGNVCMGVNKSWVADRPQHANTAAETTAPVRAFRDVASNRVVLVYCSGVAAATGLSYRVFDPAAKTVGLEKSIGTITAGATACGVCLEDTGETVVFCDGALYSSFDPYVVSPTWIEKGVATGYTGGAACIWPSMAYIRGQLIVFYIEAGDVKQMVSYDRGATWETPVIKLAAGVDITTALYVSTALNPIDGNVYVVVVDDEGGGVGPRIRLYRTGLGVVWDEVNDDVGSYAAAAAITMDDITIACREDGGIVIGLVVGGVDSYIKVFYSGDFGVVINDSDNAFDFANHNVAGTTIDCESFQIVEGGDELTAFSMFDVTSHAIFVLGFRWWASVSEAAGYDQTAWFCSTLTPPTAFGFIGTIHSAIDDSYMTVETDAGTPTAVTGNIYGTGFAQKAKFCMMPVDYCDAANCRVGVRMRYDDGGGNGYDFGVYVDATGLHLYDHNGAVGSQVPGTYSTFFEFLIDLTYDAAGTRVTVYHRSTGTSYPREWEYVAERTVANGAGAATDISFGNFSFVAGQTTKSYWKFLMASPATEGADTSYANSWATPNSLEGKRCMNVVQRTLGWIDLAFRGAGGYFGDSWQIMTRYAWAATNVLLPDPKRQWRSDGDGFDKGIIFQSETNRQFRFDWIAIIGKNFDEFVFAADDAVTFDSSGGNPEYYAVVGDGAAISDNVMAYECPRMTVSAVDHDWIEVAAADGQNYALWAGRFDDLNARGKRFWVRVLTGAAAGAVYKVEAIRRPIAGDVTNWAIRLGKTAAGAAVNASGDGLAATHKIGIFGEDICFELGGFRKEGYRYACIQIPAQDTWDGDFRIGTVLFGVSVGLTSDRETKEPEWNVGISVAPNVGALFAPDGSQFRRRRGNAPRQVVLSWTGEAARTALQNPISAILEALAADTPVVFVEEDSLIHNGPSPPVVGLRTCYDPILCYAEGPFQKAMATMEYLTTTGYFDDERTGRRADVIEVVLSEIV</sequence>
<reference evidence="1" key="1">
    <citation type="submission" date="2020-03" db="EMBL/GenBank/DDBJ databases">
        <title>The deep terrestrial virosphere.</title>
        <authorList>
            <person name="Holmfeldt K."/>
            <person name="Nilsson E."/>
            <person name="Simone D."/>
            <person name="Lopez-Fernandez M."/>
            <person name="Wu X."/>
            <person name="de Brujin I."/>
            <person name="Lundin D."/>
            <person name="Andersson A."/>
            <person name="Bertilsson S."/>
            <person name="Dopson M."/>
        </authorList>
    </citation>
    <scope>NUCLEOTIDE SEQUENCE</scope>
    <source>
        <strain evidence="1">MM171A00153</strain>
        <strain evidence="2">MM171B00165</strain>
    </source>
</reference>
<dbReference type="AlphaFoldDB" id="A0A6M3M5B9"/>
<dbReference type="SUPFAM" id="SSF89372">
    <property type="entry name" value="Fucose-specific lectin"/>
    <property type="match status" value="1"/>
</dbReference>
<dbReference type="EMBL" id="MT143891">
    <property type="protein sequence ID" value="QJB04867.1"/>
    <property type="molecule type" value="Genomic_DNA"/>
</dbReference>
<accession>A0A6M3M5B9</accession>
<organism evidence="1">
    <name type="scientific">viral metagenome</name>
    <dbReference type="NCBI Taxonomy" id="1070528"/>
    <lineage>
        <taxon>unclassified sequences</taxon>
        <taxon>metagenomes</taxon>
        <taxon>organismal metagenomes</taxon>
    </lineage>
</organism>
<evidence type="ECO:0000313" key="1">
    <source>
        <dbReference type="EMBL" id="QJB01003.1"/>
    </source>
</evidence>
<protein>
    <submittedName>
        <fullName evidence="1">Uncharacterized protein</fullName>
    </submittedName>
</protein>
<dbReference type="EMBL" id="MT143704">
    <property type="protein sequence ID" value="QJB01003.1"/>
    <property type="molecule type" value="Genomic_DNA"/>
</dbReference>
<gene>
    <name evidence="1" type="ORF">MM171A00153_0022</name>
    <name evidence="2" type="ORF">MM171B00165_0043</name>
</gene>